<name>A0ABU1IS55_9BACL</name>
<keyword evidence="1" id="KW-0808">Transferase</keyword>
<evidence type="ECO:0000313" key="1">
    <source>
        <dbReference type="EMBL" id="MDR6226585.1"/>
    </source>
</evidence>
<dbReference type="InterPro" id="IPR037143">
    <property type="entry name" value="4-PPantetheinyl_Trfase_dom_sf"/>
</dbReference>
<proteinExistence type="predicted"/>
<reference evidence="1 2" key="1">
    <citation type="submission" date="2023-07" db="EMBL/GenBank/DDBJ databases">
        <title>Genomic Encyclopedia of Type Strains, Phase IV (KMG-IV): sequencing the most valuable type-strain genomes for metagenomic binning, comparative biology and taxonomic classification.</title>
        <authorList>
            <person name="Goeker M."/>
        </authorList>
    </citation>
    <scope>NUCLEOTIDE SEQUENCE [LARGE SCALE GENOMIC DNA]</scope>
    <source>
        <strain evidence="1 2">DSM 45903</strain>
    </source>
</reference>
<dbReference type="SUPFAM" id="SSF56214">
    <property type="entry name" value="4'-phosphopantetheinyl transferase"/>
    <property type="match status" value="2"/>
</dbReference>
<sequence>MVNRIYPIRFVPPSNHNDHPLLALAPIHSFENGRIEQWFTHREWNQFRIKNILALQRMVARIVTKQALLDMKKGWRPKDLEIMNEPSGIPYVLERDETRFQGISLSHTDRVAVGAVHRLGRVGTDIEEVKVRHPVFHQWVLQQIPLKIAKDFTDLVCDERLQVTMWWTVKEAIAKYCGTGFKDLRSSPVTKWIPTYIAPFDPGKSWFGSDVREAYGFFKISGDRMLYTWLIVGSKRCACMVWDNSFIGGTNESFGR</sequence>
<dbReference type="RefSeq" id="WP_309866667.1">
    <property type="nucleotide sequence ID" value="NZ_JAVDQG010000005.1"/>
</dbReference>
<dbReference type="EMBL" id="JAVDQG010000005">
    <property type="protein sequence ID" value="MDR6226585.1"/>
    <property type="molecule type" value="Genomic_DNA"/>
</dbReference>
<organism evidence="1 2">
    <name type="scientific">Desmospora profundinema</name>
    <dbReference type="NCBI Taxonomy" id="1571184"/>
    <lineage>
        <taxon>Bacteria</taxon>
        <taxon>Bacillati</taxon>
        <taxon>Bacillota</taxon>
        <taxon>Bacilli</taxon>
        <taxon>Bacillales</taxon>
        <taxon>Thermoactinomycetaceae</taxon>
        <taxon>Desmospora</taxon>
    </lineage>
</organism>
<dbReference type="Gene3D" id="3.90.470.20">
    <property type="entry name" value="4'-phosphopantetheinyl transferase domain"/>
    <property type="match status" value="2"/>
</dbReference>
<comment type="caution">
    <text evidence="1">The sequence shown here is derived from an EMBL/GenBank/DDBJ whole genome shotgun (WGS) entry which is preliminary data.</text>
</comment>
<gene>
    <name evidence="1" type="ORF">JOE21_002592</name>
</gene>
<protein>
    <submittedName>
        <fullName evidence="1">Phosphopantetheinyl transferase</fullName>
    </submittedName>
</protein>
<dbReference type="Proteomes" id="UP001185012">
    <property type="component" value="Unassembled WGS sequence"/>
</dbReference>
<accession>A0ABU1IS55</accession>
<evidence type="ECO:0000313" key="2">
    <source>
        <dbReference type="Proteomes" id="UP001185012"/>
    </source>
</evidence>
<keyword evidence="2" id="KW-1185">Reference proteome</keyword>
<dbReference type="GO" id="GO:0016740">
    <property type="term" value="F:transferase activity"/>
    <property type="evidence" value="ECO:0007669"/>
    <property type="project" value="UniProtKB-KW"/>
</dbReference>